<dbReference type="EMBL" id="CAKKNE010000004">
    <property type="protein sequence ID" value="CAH0374334.1"/>
    <property type="molecule type" value="Genomic_DNA"/>
</dbReference>
<comment type="caution">
    <text evidence="2">The sequence shown here is derived from an EMBL/GenBank/DDBJ whole genome shotgun (WGS) entry which is preliminary data.</text>
</comment>
<dbReference type="Proteomes" id="UP000789595">
    <property type="component" value="Unassembled WGS sequence"/>
</dbReference>
<keyword evidence="3" id="KW-1185">Reference proteome</keyword>
<feature type="region of interest" description="Disordered" evidence="1">
    <location>
        <begin position="259"/>
        <end position="283"/>
    </location>
</feature>
<name>A0A8J2WZW9_9STRA</name>
<feature type="region of interest" description="Disordered" evidence="1">
    <location>
        <begin position="137"/>
        <end position="176"/>
    </location>
</feature>
<feature type="non-terminal residue" evidence="2">
    <location>
        <position position="283"/>
    </location>
</feature>
<evidence type="ECO:0000313" key="2">
    <source>
        <dbReference type="EMBL" id="CAH0374334.1"/>
    </source>
</evidence>
<feature type="compositionally biased region" description="Pro residues" evidence="1">
    <location>
        <begin position="141"/>
        <end position="154"/>
    </location>
</feature>
<accession>A0A8J2WZW9</accession>
<sequence>MKRTALSPCASTADGAAFKTSVCVRSLLATTRSAPFLSLNTLRTHTPRSFHVALPSFGFSRTKALQRHLWSSVSPSSPFDASIFSGAAGAGASAVEPKPPASKAGLSSAFEAPKPKPPFSSVLPSLAAAAKPVFSSLAAAPNPPKPPPLKPPKPPPEELPKPPLDDPPKEPKPPLVWAAKPLAGAGAGAASSLASGSVTGAASVRARFLAGCSSSSSGFEGCSSFSASDDIAPNQPGWLVDMFLPVRLRILACGSQAKGLGSMPGSLRASKSGTAVKSSLRGG</sequence>
<gene>
    <name evidence="2" type="ORF">PECAL_4P16070</name>
</gene>
<protein>
    <submittedName>
        <fullName evidence="2">Uncharacterized protein</fullName>
    </submittedName>
</protein>
<reference evidence="2" key="1">
    <citation type="submission" date="2021-11" db="EMBL/GenBank/DDBJ databases">
        <authorList>
            <consortium name="Genoscope - CEA"/>
            <person name="William W."/>
        </authorList>
    </citation>
    <scope>NUCLEOTIDE SEQUENCE</scope>
</reference>
<evidence type="ECO:0000313" key="3">
    <source>
        <dbReference type="Proteomes" id="UP000789595"/>
    </source>
</evidence>
<evidence type="ECO:0000256" key="1">
    <source>
        <dbReference type="SAM" id="MobiDB-lite"/>
    </source>
</evidence>
<organism evidence="2 3">
    <name type="scientific">Pelagomonas calceolata</name>
    <dbReference type="NCBI Taxonomy" id="35677"/>
    <lineage>
        <taxon>Eukaryota</taxon>
        <taxon>Sar</taxon>
        <taxon>Stramenopiles</taxon>
        <taxon>Ochrophyta</taxon>
        <taxon>Pelagophyceae</taxon>
        <taxon>Pelagomonadales</taxon>
        <taxon>Pelagomonadaceae</taxon>
        <taxon>Pelagomonas</taxon>
    </lineage>
</organism>
<feature type="compositionally biased region" description="Basic and acidic residues" evidence="1">
    <location>
        <begin position="155"/>
        <end position="172"/>
    </location>
</feature>
<proteinExistence type="predicted"/>
<dbReference type="AlphaFoldDB" id="A0A8J2WZW9"/>